<dbReference type="EMBL" id="GDQN01001905">
    <property type="protein sequence ID" value="JAT89149.1"/>
    <property type="molecule type" value="Transcribed_RNA"/>
</dbReference>
<dbReference type="EMBL" id="GDQN01007888">
    <property type="protein sequence ID" value="JAT83166.1"/>
    <property type="molecule type" value="Transcribed_RNA"/>
</dbReference>
<accession>A0A1E1WQ63</accession>
<evidence type="ECO:0000313" key="1">
    <source>
        <dbReference type="EMBL" id="JAT83166.1"/>
    </source>
</evidence>
<dbReference type="GO" id="GO:0005869">
    <property type="term" value="C:dynactin complex"/>
    <property type="evidence" value="ECO:0007669"/>
    <property type="project" value="InterPro"/>
</dbReference>
<protein>
    <submittedName>
        <fullName evidence="2">Uncharacterized protein</fullName>
    </submittedName>
</protein>
<dbReference type="PANTHER" id="PTHR28360:SF1">
    <property type="entry name" value="DYNACTIN SUBUNIT 3"/>
    <property type="match status" value="1"/>
</dbReference>
<dbReference type="Pfam" id="PF07426">
    <property type="entry name" value="Dynactin_p22"/>
    <property type="match status" value="1"/>
</dbReference>
<gene>
    <name evidence="2" type="ORF">g.1514</name>
    <name evidence="1" type="ORF">g.1515</name>
</gene>
<name>A0A1E1WQ63_PECGO</name>
<dbReference type="InterPro" id="IPR009991">
    <property type="entry name" value="DCTN3"/>
</dbReference>
<dbReference type="OrthoDB" id="16729at2759"/>
<dbReference type="PANTHER" id="PTHR28360">
    <property type="entry name" value="DYNACTIN SUBUNIT 3"/>
    <property type="match status" value="1"/>
</dbReference>
<reference evidence="2" key="1">
    <citation type="submission" date="2015-09" db="EMBL/GenBank/DDBJ databases">
        <title>De novo assembly of Pectinophora gossypiella (Pink Bollworm) gut transcriptome.</title>
        <authorList>
            <person name="Tassone E.E."/>
        </authorList>
    </citation>
    <scope>NUCLEOTIDE SEQUENCE</scope>
</reference>
<dbReference type="GO" id="GO:0061640">
    <property type="term" value="P:cytoskeleton-dependent cytokinesis"/>
    <property type="evidence" value="ECO:0007669"/>
    <property type="project" value="InterPro"/>
</dbReference>
<sequence>MDAITILQNRIEQLEAKLGLAAGGASSPLVDPMTQHHQQGDSVTTNLLNTAQAMNNATAGLEKLPQAMNMASELNNYTDPNFVENMQQNEMHMQEVAAAEPAIRHHCHCMHRCQQGAPVLESEAIQQVPQMQAAVNNLHAAAAEVKMEADAVSQGVQELAETCGQAASNASEQLANVAQKVENAEEKMFPKRRNGLD</sequence>
<organism evidence="2">
    <name type="scientific">Pectinophora gossypiella</name>
    <name type="common">Cotton pink bollworm</name>
    <name type="synonym">Depressaria gossypiella</name>
    <dbReference type="NCBI Taxonomy" id="13191"/>
    <lineage>
        <taxon>Eukaryota</taxon>
        <taxon>Metazoa</taxon>
        <taxon>Ecdysozoa</taxon>
        <taxon>Arthropoda</taxon>
        <taxon>Hexapoda</taxon>
        <taxon>Insecta</taxon>
        <taxon>Pterygota</taxon>
        <taxon>Neoptera</taxon>
        <taxon>Endopterygota</taxon>
        <taxon>Lepidoptera</taxon>
        <taxon>Glossata</taxon>
        <taxon>Ditrysia</taxon>
        <taxon>Gelechioidea</taxon>
        <taxon>Gelechiidae</taxon>
        <taxon>Apatetrinae</taxon>
        <taxon>Pectinophora</taxon>
    </lineage>
</organism>
<proteinExistence type="predicted"/>
<dbReference type="AlphaFoldDB" id="A0A1E1WQ63"/>
<evidence type="ECO:0000313" key="2">
    <source>
        <dbReference type="EMBL" id="JAT89149.1"/>
    </source>
</evidence>